<proteinExistence type="predicted"/>
<sequence length="70" mass="8184">MKCLSWVLFGYNRMEPSSILFRNLIEENPRNQFKGNRGLTLRVIPTLRAIPTTHQHFHYPDATCHTGAMR</sequence>
<accession>A0AAN9JRB9</accession>
<dbReference type="Proteomes" id="UP001359559">
    <property type="component" value="Unassembled WGS sequence"/>
</dbReference>
<protein>
    <submittedName>
        <fullName evidence="1">Uncharacterized protein</fullName>
    </submittedName>
</protein>
<dbReference type="AlphaFoldDB" id="A0AAN9JRB9"/>
<evidence type="ECO:0000313" key="2">
    <source>
        <dbReference type="Proteomes" id="UP001359559"/>
    </source>
</evidence>
<dbReference type="EMBL" id="JAYKXN010000003">
    <property type="protein sequence ID" value="KAK7302437.1"/>
    <property type="molecule type" value="Genomic_DNA"/>
</dbReference>
<gene>
    <name evidence="1" type="ORF">RJT34_13327</name>
</gene>
<keyword evidence="2" id="KW-1185">Reference proteome</keyword>
<name>A0AAN9JRB9_CLITE</name>
<organism evidence="1 2">
    <name type="scientific">Clitoria ternatea</name>
    <name type="common">Butterfly pea</name>
    <dbReference type="NCBI Taxonomy" id="43366"/>
    <lineage>
        <taxon>Eukaryota</taxon>
        <taxon>Viridiplantae</taxon>
        <taxon>Streptophyta</taxon>
        <taxon>Embryophyta</taxon>
        <taxon>Tracheophyta</taxon>
        <taxon>Spermatophyta</taxon>
        <taxon>Magnoliopsida</taxon>
        <taxon>eudicotyledons</taxon>
        <taxon>Gunneridae</taxon>
        <taxon>Pentapetalae</taxon>
        <taxon>rosids</taxon>
        <taxon>fabids</taxon>
        <taxon>Fabales</taxon>
        <taxon>Fabaceae</taxon>
        <taxon>Papilionoideae</taxon>
        <taxon>50 kb inversion clade</taxon>
        <taxon>NPAAA clade</taxon>
        <taxon>indigoferoid/millettioid clade</taxon>
        <taxon>Phaseoleae</taxon>
        <taxon>Clitoria</taxon>
    </lineage>
</organism>
<comment type="caution">
    <text evidence="1">The sequence shown here is derived from an EMBL/GenBank/DDBJ whole genome shotgun (WGS) entry which is preliminary data.</text>
</comment>
<evidence type="ECO:0000313" key="1">
    <source>
        <dbReference type="EMBL" id="KAK7302437.1"/>
    </source>
</evidence>
<reference evidence="1 2" key="1">
    <citation type="submission" date="2024-01" db="EMBL/GenBank/DDBJ databases">
        <title>The genomes of 5 underutilized Papilionoideae crops provide insights into root nodulation and disease resistance.</title>
        <authorList>
            <person name="Yuan L."/>
        </authorList>
    </citation>
    <scope>NUCLEOTIDE SEQUENCE [LARGE SCALE GENOMIC DNA]</scope>
    <source>
        <strain evidence="1">LY-2023</strain>
        <tissue evidence="1">Leaf</tissue>
    </source>
</reference>